<dbReference type="InterPro" id="IPR029058">
    <property type="entry name" value="AB_hydrolase_fold"/>
</dbReference>
<evidence type="ECO:0000256" key="1">
    <source>
        <dbReference type="ARBA" id="ARBA00005964"/>
    </source>
</evidence>
<dbReference type="PRINTS" id="PR00878">
    <property type="entry name" value="CHOLNESTRASE"/>
</dbReference>
<comment type="similarity">
    <text evidence="1">Belongs to the type-B carboxylesterase/lipase family.</text>
</comment>
<dbReference type="Pfam" id="PF00135">
    <property type="entry name" value="COesterase"/>
    <property type="match status" value="1"/>
</dbReference>
<dbReference type="InterPro" id="IPR019826">
    <property type="entry name" value="Carboxylesterase_B_AS"/>
</dbReference>
<dbReference type="InterPro" id="IPR019819">
    <property type="entry name" value="Carboxylesterase_B_CS"/>
</dbReference>
<feature type="domain" description="Carboxylesterase type B" evidence="4">
    <location>
        <begin position="196"/>
        <end position="445"/>
    </location>
</feature>
<protein>
    <submittedName>
        <fullName evidence="5">Alpha/Beta hydrolase protein</fullName>
    </submittedName>
</protein>
<proteinExistence type="inferred from homology"/>
<keyword evidence="6" id="KW-1185">Reference proteome</keyword>
<dbReference type="Gene3D" id="3.40.50.1820">
    <property type="entry name" value="alpha/beta hydrolase"/>
    <property type="match status" value="1"/>
</dbReference>
<name>A0A2T3AF17_9PEZI</name>
<sequence length="709" mass="76482">MMVPWLYQRAVVALLVHVALATPSPASIHADLTILMNNDLQGTKSPYIDSAVILLSSSSYQDAIAGCKAIGEQLWSPDDVDNSEKKTSATSPALTLSIQSSLNYLVYRGQADQNSRFWVAPSIDSSSSGTLRTVSASGHVSEVHSSSANGLTLATLCTQSAPLTTSSNTSTAERWQVSVHSNNEDLVGFRDRTSFRFYGIRYAEQPERFTYSTPYLGSQQTVSATAFGSECAQGTDTGSEDCLFLNIWTPYLPHNSSSEATKQGGEAHDSSNLRPVMVWIHGGGFLSGTGSDNTFDGGSLASRGDVVCVTINYRLSTLGFLALADGSTNGNYGIADQVTALDWIIANIADFGGDASRITIFGQSAGAGSIRALMASPQALGKFAGAIPQSNLGGLGYGTSYSEYYTIAEDAELFGDAIVAEANCTNATSQVDCLRQLPPFTLLSLPTAADSIVQDGTYISTGHLALNGSTGVAPYKLLMGTMREDNAALISYPATSNETAYLQGIGWPTPPADLFPIPTTSSNQTLNLFEMTARYTTDGVFRCIDEATVLAGLNSGLWNDVYYYEMERSYQLSDWPNYDVCQPPITATHPYGDPREPYLRCHSGDLYEVFGNIAFQGLPFRDAVDLPFEQMVLDSWTAFARTYDPNPDEGFLTARGYTNTSAILKAHGKWEPATKGKLALRALAWPPYQGVFREREQCDAIGLPLTYYE</sequence>
<accession>A0A2T3AF17</accession>
<feature type="chain" id="PRO_5015743497" evidence="3">
    <location>
        <begin position="22"/>
        <end position="709"/>
    </location>
</feature>
<dbReference type="PROSITE" id="PS00122">
    <property type="entry name" value="CARBOXYLESTERASE_B_1"/>
    <property type="match status" value="1"/>
</dbReference>
<dbReference type="PROSITE" id="PS00941">
    <property type="entry name" value="CARBOXYLESTERASE_B_2"/>
    <property type="match status" value="1"/>
</dbReference>
<reference evidence="5 6" key="1">
    <citation type="journal article" date="2018" name="Mycol. Prog.">
        <title>Coniella lustricola, a new species from submerged detritus.</title>
        <authorList>
            <person name="Raudabaugh D.B."/>
            <person name="Iturriaga T."/>
            <person name="Carver A."/>
            <person name="Mondo S."/>
            <person name="Pangilinan J."/>
            <person name="Lipzen A."/>
            <person name="He G."/>
            <person name="Amirebrahimi M."/>
            <person name="Grigoriev I.V."/>
            <person name="Miller A.N."/>
        </authorList>
    </citation>
    <scope>NUCLEOTIDE SEQUENCE [LARGE SCALE GENOMIC DNA]</scope>
    <source>
        <strain evidence="5 6">B22-T-1</strain>
    </source>
</reference>
<dbReference type="SUPFAM" id="SSF53474">
    <property type="entry name" value="alpha/beta-Hydrolases"/>
    <property type="match status" value="1"/>
</dbReference>
<dbReference type="GO" id="GO:0004104">
    <property type="term" value="F:cholinesterase activity"/>
    <property type="evidence" value="ECO:0007669"/>
    <property type="project" value="InterPro"/>
</dbReference>
<keyword evidence="2 5" id="KW-0378">Hydrolase</keyword>
<evidence type="ECO:0000313" key="5">
    <source>
        <dbReference type="EMBL" id="PSR94379.1"/>
    </source>
</evidence>
<dbReference type="InterPro" id="IPR002018">
    <property type="entry name" value="CarbesteraseB"/>
</dbReference>
<dbReference type="STRING" id="2025994.A0A2T3AF17"/>
<feature type="signal peptide" evidence="3">
    <location>
        <begin position="1"/>
        <end position="21"/>
    </location>
</feature>
<dbReference type="InterPro" id="IPR000997">
    <property type="entry name" value="Cholinesterase"/>
</dbReference>
<dbReference type="AlphaFoldDB" id="A0A2T3AF17"/>
<dbReference type="EMBL" id="KZ678398">
    <property type="protein sequence ID" value="PSR94379.1"/>
    <property type="molecule type" value="Genomic_DNA"/>
</dbReference>
<evidence type="ECO:0000256" key="2">
    <source>
        <dbReference type="ARBA" id="ARBA00022801"/>
    </source>
</evidence>
<evidence type="ECO:0000259" key="4">
    <source>
        <dbReference type="Pfam" id="PF00135"/>
    </source>
</evidence>
<keyword evidence="3" id="KW-0732">Signal</keyword>
<dbReference type="Proteomes" id="UP000241462">
    <property type="component" value="Unassembled WGS sequence"/>
</dbReference>
<evidence type="ECO:0000313" key="6">
    <source>
        <dbReference type="Proteomes" id="UP000241462"/>
    </source>
</evidence>
<dbReference type="PANTHER" id="PTHR43142">
    <property type="entry name" value="CARBOXYLIC ESTER HYDROLASE"/>
    <property type="match status" value="1"/>
</dbReference>
<organism evidence="5 6">
    <name type="scientific">Coniella lustricola</name>
    <dbReference type="NCBI Taxonomy" id="2025994"/>
    <lineage>
        <taxon>Eukaryota</taxon>
        <taxon>Fungi</taxon>
        <taxon>Dikarya</taxon>
        <taxon>Ascomycota</taxon>
        <taxon>Pezizomycotina</taxon>
        <taxon>Sordariomycetes</taxon>
        <taxon>Sordariomycetidae</taxon>
        <taxon>Diaporthales</taxon>
        <taxon>Schizoparmaceae</taxon>
        <taxon>Coniella</taxon>
    </lineage>
</organism>
<evidence type="ECO:0000256" key="3">
    <source>
        <dbReference type="SAM" id="SignalP"/>
    </source>
</evidence>
<dbReference type="InParanoid" id="A0A2T3AF17"/>
<dbReference type="PANTHER" id="PTHR43142:SF3">
    <property type="entry name" value="PUTATIVE (AFU_ORTHOLOGUE AFUA_3G09070)-RELATED"/>
    <property type="match status" value="1"/>
</dbReference>
<gene>
    <name evidence="5" type="ORF">BD289DRAFT_480533</name>
</gene>
<dbReference type="OrthoDB" id="408631at2759"/>